<dbReference type="Proteomes" id="UP000516656">
    <property type="component" value="Chromosome 2"/>
</dbReference>
<feature type="transmembrane region" description="Helical" evidence="3">
    <location>
        <begin position="82"/>
        <end position="101"/>
    </location>
</feature>
<evidence type="ECO:0000313" key="7">
    <source>
        <dbReference type="Proteomes" id="UP000218676"/>
    </source>
</evidence>
<feature type="domain" description="GGDEF" evidence="4">
    <location>
        <begin position="219"/>
        <end position="350"/>
    </location>
</feature>
<dbReference type="SMART" id="SM00267">
    <property type="entry name" value="GGDEF"/>
    <property type="match status" value="1"/>
</dbReference>
<evidence type="ECO:0000256" key="1">
    <source>
        <dbReference type="ARBA" id="ARBA00012528"/>
    </source>
</evidence>
<reference evidence="5" key="1">
    <citation type="journal article" date="2017" name="Genome Announc.">
        <title>Whole-Genome Sequence of Photobacterium damselae subsp. piscicida Strain 91-197, Isolated from Hybrid Striped Bass (Morone sp.) in the United States.</title>
        <authorList>
            <person name="Teru Y."/>
            <person name="Hikima J."/>
            <person name="Kono T."/>
            <person name="Sakai M."/>
            <person name="Takano T."/>
            <person name="Hawke J.P."/>
            <person name="Takeyama H."/>
            <person name="Aoki T."/>
        </authorList>
    </citation>
    <scope>NUCLEOTIDE SEQUENCE</scope>
    <source>
        <strain evidence="5">91-197</strain>
    </source>
</reference>
<dbReference type="EC" id="2.7.7.65" evidence="1"/>
<evidence type="ECO:0000256" key="2">
    <source>
        <dbReference type="ARBA" id="ARBA00034247"/>
    </source>
</evidence>
<feature type="transmembrane region" description="Helical" evidence="3">
    <location>
        <begin position="29"/>
        <end position="49"/>
    </location>
</feature>
<protein>
    <recommendedName>
        <fullName evidence="1">diguanylate cyclase</fullName>
        <ecNumber evidence="1">2.7.7.65</ecNumber>
    </recommendedName>
</protein>
<dbReference type="InterPro" id="IPR050469">
    <property type="entry name" value="Diguanylate_Cyclase"/>
</dbReference>
<dbReference type="NCBIfam" id="TIGR00254">
    <property type="entry name" value="GGDEF"/>
    <property type="match status" value="1"/>
</dbReference>
<evidence type="ECO:0000313" key="5">
    <source>
        <dbReference type="EMBL" id="BAX55238.1"/>
    </source>
</evidence>
<evidence type="ECO:0000259" key="4">
    <source>
        <dbReference type="PROSITE" id="PS50887"/>
    </source>
</evidence>
<dbReference type="CDD" id="cd01949">
    <property type="entry name" value="GGDEF"/>
    <property type="match status" value="1"/>
</dbReference>
<feature type="transmembrane region" description="Helical" evidence="3">
    <location>
        <begin position="157"/>
        <end position="175"/>
    </location>
</feature>
<evidence type="ECO:0000313" key="8">
    <source>
        <dbReference type="Proteomes" id="UP000516656"/>
    </source>
</evidence>
<dbReference type="InterPro" id="IPR000160">
    <property type="entry name" value="GGDEF_dom"/>
</dbReference>
<comment type="catalytic activity">
    <reaction evidence="2">
        <text>2 GTP = 3',3'-c-di-GMP + 2 diphosphate</text>
        <dbReference type="Rhea" id="RHEA:24898"/>
        <dbReference type="ChEBI" id="CHEBI:33019"/>
        <dbReference type="ChEBI" id="CHEBI:37565"/>
        <dbReference type="ChEBI" id="CHEBI:58805"/>
        <dbReference type="EC" id="2.7.7.65"/>
    </reaction>
</comment>
<keyword evidence="3" id="KW-0472">Membrane</keyword>
<proteinExistence type="predicted"/>
<dbReference type="Proteomes" id="UP000218676">
    <property type="component" value="Chromosome 2"/>
</dbReference>
<dbReference type="Pfam" id="PF00990">
    <property type="entry name" value="GGDEF"/>
    <property type="match status" value="1"/>
</dbReference>
<feature type="transmembrane region" description="Helical" evidence="3">
    <location>
        <begin position="128"/>
        <end position="145"/>
    </location>
</feature>
<gene>
    <name evidence="6" type="ORF">IC627_16040</name>
    <name evidence="5" type="ORF">PDPUS_2_00652</name>
</gene>
<dbReference type="EMBL" id="AP018046">
    <property type="protein sequence ID" value="BAX55238.1"/>
    <property type="molecule type" value="Genomic_DNA"/>
</dbReference>
<keyword evidence="3" id="KW-0812">Transmembrane</keyword>
<dbReference type="InterPro" id="IPR043128">
    <property type="entry name" value="Rev_trsase/Diguanyl_cyclase"/>
</dbReference>
<name>A0A1V1VEH2_PHODP</name>
<organism evidence="6 8">
    <name type="scientific">Photobacterium damsela subsp. piscicida</name>
    <name type="common">Pasteurella piscicida</name>
    <dbReference type="NCBI Taxonomy" id="38294"/>
    <lineage>
        <taxon>Bacteria</taxon>
        <taxon>Pseudomonadati</taxon>
        <taxon>Pseudomonadota</taxon>
        <taxon>Gammaproteobacteria</taxon>
        <taxon>Vibrionales</taxon>
        <taxon>Vibrionaceae</taxon>
        <taxon>Photobacterium</taxon>
    </lineage>
</organism>
<dbReference type="PANTHER" id="PTHR45138">
    <property type="entry name" value="REGULATORY COMPONENTS OF SENSORY TRANSDUCTION SYSTEM"/>
    <property type="match status" value="1"/>
</dbReference>
<evidence type="ECO:0000313" key="6">
    <source>
        <dbReference type="EMBL" id="QOD58800.1"/>
    </source>
</evidence>
<reference evidence="7" key="2">
    <citation type="submission" date="2017-05" db="EMBL/GenBank/DDBJ databases">
        <title>Whole genome sequence of fish pathogenic bacteria, Photobacterium damselae subsp. piscicida, strain 91-197, isolated from hybrid striped bass (Morone sp.) in USA.</title>
        <authorList>
            <person name="Teru Y."/>
            <person name="Hikima J."/>
            <person name="Kono T."/>
            <person name="Sakai M."/>
            <person name="Takano T."/>
            <person name="Hawke J.P."/>
            <person name="Takeyama H."/>
            <person name="Aoki T."/>
        </authorList>
    </citation>
    <scope>NUCLEOTIDE SEQUENCE [LARGE SCALE GENOMIC DNA]</scope>
    <source>
        <strain evidence="7">91-197</strain>
    </source>
</reference>
<reference evidence="6 8" key="3">
    <citation type="submission" date="2020-09" db="EMBL/GenBank/DDBJ databases">
        <title>Complete, closed and curated genome sequences of Photobacterium damselae subsp. piscicida isolates from Australia indicate localised evolution and additional plasmid-borne pathogenicity mechanisms.</title>
        <authorList>
            <person name="Baseggio L."/>
            <person name="Silayeva O."/>
            <person name="Buller N."/>
            <person name="Landos M."/>
            <person name="Engelstaedter J."/>
            <person name="Barnes A.C."/>
        </authorList>
    </citation>
    <scope>NUCLEOTIDE SEQUENCE [LARGE SCALE GENOMIC DNA]</scope>
    <source>
        <strain evidence="6 8">AS-16-0540-1</strain>
    </source>
</reference>
<dbReference type="EMBL" id="CP061855">
    <property type="protein sequence ID" value="QOD58800.1"/>
    <property type="molecule type" value="Genomic_DNA"/>
</dbReference>
<keyword evidence="3" id="KW-1133">Transmembrane helix</keyword>
<accession>A0A1V1VEH2</accession>
<dbReference type="Gene3D" id="3.30.70.270">
    <property type="match status" value="1"/>
</dbReference>
<dbReference type="AlphaFoldDB" id="A0A1V1VEH2"/>
<dbReference type="PANTHER" id="PTHR45138:SF9">
    <property type="entry name" value="DIGUANYLATE CYCLASE DGCM-RELATED"/>
    <property type="match status" value="1"/>
</dbReference>
<dbReference type="InterPro" id="IPR029787">
    <property type="entry name" value="Nucleotide_cyclase"/>
</dbReference>
<evidence type="ECO:0000256" key="3">
    <source>
        <dbReference type="SAM" id="Phobius"/>
    </source>
</evidence>
<dbReference type="PROSITE" id="PS50887">
    <property type="entry name" value="GGDEF"/>
    <property type="match status" value="1"/>
</dbReference>
<sequence>MATLVKSTQLESVNFAYIELSKNTLQRQLSLLFTSSGIICTLVAFAYFVAKISLVSLYSALLGLSISYTLAIFNRINVNPKVLMWIFILSTTLACITGYSFSETHHISNTIGLTIPLLCFFALKQKTATWYSGLFGCCYVILSISEIGEKQLQLNDALQNMSAYSLVFVMAYLLAKHRNEAINCVKQTATNDFLTGLYNREGLLPIYQAEAARSERYLKDFSMLLLSVDDFKNINDRYGLETGDKVLMMLTKCLQQLSRKEDTIARLGGTEFCLLLPDTSLEQAEKFALRLQEQVNSWVLELESGHRISVTLSMGLTPIQFREFNYDYIKADNAVMRAKHWGGNQLAISE</sequence>
<dbReference type="GO" id="GO:0052621">
    <property type="term" value="F:diguanylate cyclase activity"/>
    <property type="evidence" value="ECO:0007669"/>
    <property type="project" value="UniProtKB-EC"/>
</dbReference>
<dbReference type="SUPFAM" id="SSF55073">
    <property type="entry name" value="Nucleotide cyclase"/>
    <property type="match status" value="1"/>
</dbReference>
<feature type="transmembrane region" description="Helical" evidence="3">
    <location>
        <begin position="107"/>
        <end position="123"/>
    </location>
</feature>
<feature type="transmembrane region" description="Helical" evidence="3">
    <location>
        <begin position="55"/>
        <end position="73"/>
    </location>
</feature>